<dbReference type="PROSITE" id="PS51736">
    <property type="entry name" value="RECOMBINASES_3"/>
    <property type="match status" value="1"/>
</dbReference>
<proteinExistence type="predicted"/>
<dbReference type="InterPro" id="IPR050639">
    <property type="entry name" value="SSR_resolvase"/>
</dbReference>
<name>K1UJD7_9ZZZZ</name>
<dbReference type="InterPro" id="IPR006119">
    <property type="entry name" value="Resolv_N"/>
</dbReference>
<dbReference type="Gene3D" id="3.40.50.1390">
    <property type="entry name" value="Resolvase, N-terminal catalytic domain"/>
    <property type="match status" value="1"/>
</dbReference>
<dbReference type="GO" id="GO:0000150">
    <property type="term" value="F:DNA strand exchange activity"/>
    <property type="evidence" value="ECO:0007669"/>
    <property type="project" value="InterPro"/>
</dbReference>
<gene>
    <name evidence="2" type="ORF">OBE_03321</name>
</gene>
<dbReference type="CDD" id="cd00338">
    <property type="entry name" value="Ser_Recombinase"/>
    <property type="match status" value="1"/>
</dbReference>
<feature type="domain" description="Resolvase/invertase-type recombinase catalytic" evidence="1">
    <location>
        <begin position="28"/>
        <end position="149"/>
    </location>
</feature>
<dbReference type="GO" id="GO:0003677">
    <property type="term" value="F:DNA binding"/>
    <property type="evidence" value="ECO:0007669"/>
    <property type="project" value="InterPro"/>
</dbReference>
<dbReference type="Pfam" id="PF00239">
    <property type="entry name" value="Resolvase"/>
    <property type="match status" value="1"/>
</dbReference>
<dbReference type="AlphaFoldDB" id="K1UJD7"/>
<evidence type="ECO:0000259" key="1">
    <source>
        <dbReference type="PROSITE" id="PS51736"/>
    </source>
</evidence>
<organism evidence="2">
    <name type="scientific">human gut metagenome</name>
    <dbReference type="NCBI Taxonomy" id="408170"/>
    <lineage>
        <taxon>unclassified sequences</taxon>
        <taxon>metagenomes</taxon>
        <taxon>organismal metagenomes</taxon>
    </lineage>
</organism>
<dbReference type="PANTHER" id="PTHR30461:SF23">
    <property type="entry name" value="DNA RECOMBINASE-RELATED"/>
    <property type="match status" value="1"/>
</dbReference>
<accession>K1UJD7</accession>
<dbReference type="SMART" id="SM00857">
    <property type="entry name" value="Resolvase"/>
    <property type="match status" value="1"/>
</dbReference>
<protein>
    <submittedName>
        <fullName evidence="2">Resolvase domain protein</fullName>
    </submittedName>
</protein>
<feature type="non-terminal residue" evidence="2">
    <location>
        <position position="149"/>
    </location>
</feature>
<evidence type="ECO:0000313" key="2">
    <source>
        <dbReference type="EMBL" id="EKC71586.1"/>
    </source>
</evidence>
<dbReference type="InterPro" id="IPR036162">
    <property type="entry name" value="Resolvase-like_N_sf"/>
</dbReference>
<dbReference type="SUPFAM" id="SSF53041">
    <property type="entry name" value="Resolvase-like"/>
    <property type="match status" value="1"/>
</dbReference>
<reference evidence="2" key="1">
    <citation type="journal article" date="2013" name="Environ. Microbiol.">
        <title>Microbiota from the distal guts of lean and obese adolescents exhibit partial functional redundancy besides clear differences in community structure.</title>
        <authorList>
            <person name="Ferrer M."/>
            <person name="Ruiz A."/>
            <person name="Lanza F."/>
            <person name="Haange S.B."/>
            <person name="Oberbach A."/>
            <person name="Till H."/>
            <person name="Bargiela R."/>
            <person name="Campoy C."/>
            <person name="Segura M.T."/>
            <person name="Richter M."/>
            <person name="von Bergen M."/>
            <person name="Seifert J."/>
            <person name="Suarez A."/>
        </authorList>
    </citation>
    <scope>NUCLEOTIDE SEQUENCE</scope>
</reference>
<sequence>MPQKKTKVIREIPENPFIQGQAKRKKLRVAAYCRVSTEQEEQESSFENQVAYYTDLIQSNPEWEFAGIFADRGISGTKDTIRPEFMKMIEHCQRHKIDLIFTKSLSRFSRNTLDSIKYIRLLKSLNVTIEFEKEGLNTSDVSSEIYLTW</sequence>
<comment type="caution">
    <text evidence="2">The sequence shown here is derived from an EMBL/GenBank/DDBJ whole genome shotgun (WGS) entry which is preliminary data.</text>
</comment>
<dbReference type="PANTHER" id="PTHR30461">
    <property type="entry name" value="DNA-INVERTASE FROM LAMBDOID PROPHAGE"/>
    <property type="match status" value="1"/>
</dbReference>
<dbReference type="EMBL" id="AJWZ01002211">
    <property type="protein sequence ID" value="EKC71586.1"/>
    <property type="molecule type" value="Genomic_DNA"/>
</dbReference>